<dbReference type="PROSITE" id="PS51318">
    <property type="entry name" value="TAT"/>
    <property type="match status" value="1"/>
</dbReference>
<evidence type="ECO:0000313" key="6">
    <source>
        <dbReference type="Proteomes" id="UP000563524"/>
    </source>
</evidence>
<dbReference type="Proteomes" id="UP000563524">
    <property type="component" value="Unassembled WGS sequence"/>
</dbReference>
<dbReference type="EMBL" id="JACHOB010000005">
    <property type="protein sequence ID" value="MBB4659689.1"/>
    <property type="molecule type" value="Genomic_DNA"/>
</dbReference>
<protein>
    <recommendedName>
        <fullName evidence="7">Glycoside hydrolase family 127 protein</fullName>
    </recommendedName>
</protein>
<accession>A0A840I498</accession>
<dbReference type="PANTHER" id="PTHR31151">
    <property type="entry name" value="PROLINE-TRNA LIGASE (DUF1680)"/>
    <property type="match status" value="1"/>
</dbReference>
<dbReference type="InterPro" id="IPR046544">
    <property type="entry name" value="GH146_SB_dom"/>
</dbReference>
<dbReference type="RefSeq" id="WP_183818556.1">
    <property type="nucleotide sequence ID" value="NZ_JACHOB010000005.1"/>
</dbReference>
<evidence type="ECO:0000256" key="1">
    <source>
        <dbReference type="SAM" id="SignalP"/>
    </source>
</evidence>
<organism evidence="5 6">
    <name type="scientific">Parvularcula dongshanensis</name>
    <dbReference type="NCBI Taxonomy" id="1173995"/>
    <lineage>
        <taxon>Bacteria</taxon>
        <taxon>Pseudomonadati</taxon>
        <taxon>Pseudomonadota</taxon>
        <taxon>Alphaproteobacteria</taxon>
        <taxon>Parvularculales</taxon>
        <taxon>Parvularculaceae</taxon>
        <taxon>Parvularcula</taxon>
    </lineage>
</organism>
<comment type="caution">
    <text evidence="5">The sequence shown here is derived from an EMBL/GenBank/DDBJ whole genome shotgun (WGS) entry which is preliminary data.</text>
</comment>
<gene>
    <name evidence="5" type="ORF">GGQ59_002230</name>
</gene>
<dbReference type="SUPFAM" id="SSF48208">
    <property type="entry name" value="Six-hairpin glycosidases"/>
    <property type="match status" value="1"/>
</dbReference>
<sequence>MQVDRRAFLISTSAVALAGSTLAAAKGVESLQAVPLEDVALTPSIFSRSVETNTRVLLELEPDRLLHNFRKFAGLEPKGELYGGWEARGIAGHSLGHYLTALAITAQRGHAEARDRVRYIVAEMAACQIAHGDGYVGGTTAERDDEIVDGKVIFEEIRRGDIRTSGFDINGGWVPLYTWDKVQTGLIDAYRLAGEEAAMPVLIGMAGYLADVLDQLDDEQMQTLLAAEHGGLNGAYAELYALTGEKRWLALAERLRHRAVLDPLSRGQDILPGLHANTQIPKLLGLARLHELTGEDAAGDTARFFYRTVTDQHSYVIGGNSEREHFRAPGVIAEAITDRTCEACNSYNMLKMARHLWQWEPDAKLFDEYERTYINHILAHQHPVSGMYVYFMPLRSGSRRTYSTLENSFWCCMGTGMESHAKHGDSAFWQQGGEAFYINLFVPAEVRWREGDMRLRMETDFPRDETVSLVVEDAPRRARTLAVRLPGWCEAPHVTLNGERVPVEPGPGYARLARRWKPGDRIEARFPMRTTVERTPDDESMIAFLHGPLVLAADLGPDDRSVVLPPALVTADAERSLEPIDSEPFSYRLTGAVPEPIVLRPFFDQYDNRTAVYFPRFTAEAWKQKEVAFRAEQKAQRALEARTFDVIYLGEMQPERDHDFEASHADVIAFGGRNGRTAWWGVGNYIQFDLAVGEGPVVLRALYWGEETGKDFDISVDGTTIARERRDTPSASEFVAVDYEVPDELTRGKSKVTIRFQTRGSDAPVYEVRTLLADAQ</sequence>
<dbReference type="Pfam" id="PF07944">
    <property type="entry name" value="Beta-AFase-like_GH127_cat"/>
    <property type="match status" value="1"/>
</dbReference>
<dbReference type="InterPro" id="IPR049046">
    <property type="entry name" value="Beta-AFase-like_GH127_middle"/>
</dbReference>
<dbReference type="PANTHER" id="PTHR31151:SF0">
    <property type="entry name" value="PROLINE-TRNA LIGASE (DUF1680)"/>
    <property type="match status" value="1"/>
</dbReference>
<feature type="chain" id="PRO_5032359195" description="Glycoside hydrolase family 127 protein" evidence="1">
    <location>
        <begin position="19"/>
        <end position="776"/>
    </location>
</feature>
<evidence type="ECO:0000259" key="3">
    <source>
        <dbReference type="Pfam" id="PF20620"/>
    </source>
</evidence>
<dbReference type="GO" id="GO:0005975">
    <property type="term" value="P:carbohydrate metabolic process"/>
    <property type="evidence" value="ECO:0007669"/>
    <property type="project" value="InterPro"/>
</dbReference>
<dbReference type="InterPro" id="IPR006311">
    <property type="entry name" value="TAT_signal"/>
</dbReference>
<feature type="signal peptide" evidence="1">
    <location>
        <begin position="1"/>
        <end position="18"/>
    </location>
</feature>
<name>A0A840I498_9PROT</name>
<evidence type="ECO:0000259" key="2">
    <source>
        <dbReference type="Pfam" id="PF07944"/>
    </source>
</evidence>
<dbReference type="Pfam" id="PF20736">
    <property type="entry name" value="Glyco_hydro127M"/>
    <property type="match status" value="1"/>
</dbReference>
<feature type="domain" description="Non-reducing end beta-L-arabinofuranosidase-like GH127 middle" evidence="4">
    <location>
        <begin position="437"/>
        <end position="528"/>
    </location>
</feature>
<reference evidence="5 6" key="1">
    <citation type="submission" date="2020-08" db="EMBL/GenBank/DDBJ databases">
        <title>Genomic Encyclopedia of Type Strains, Phase IV (KMG-IV): sequencing the most valuable type-strain genomes for metagenomic binning, comparative biology and taxonomic classification.</title>
        <authorList>
            <person name="Goeker M."/>
        </authorList>
    </citation>
    <scope>NUCLEOTIDE SEQUENCE [LARGE SCALE GENOMIC DNA]</scope>
    <source>
        <strain evidence="5 6">DSM 102850</strain>
    </source>
</reference>
<keyword evidence="6" id="KW-1185">Reference proteome</keyword>
<evidence type="ECO:0008006" key="7">
    <source>
        <dbReference type="Google" id="ProtNLM"/>
    </source>
</evidence>
<feature type="domain" description="Non-reducing end beta-L-arabinofuranosidase-like GH127 catalytic" evidence="2">
    <location>
        <begin position="38"/>
        <end position="424"/>
    </location>
</feature>
<feature type="domain" description="Glycoside hydrolase GH146 substrate-binding" evidence="3">
    <location>
        <begin position="638"/>
        <end position="771"/>
    </location>
</feature>
<evidence type="ECO:0000313" key="5">
    <source>
        <dbReference type="EMBL" id="MBB4659689.1"/>
    </source>
</evidence>
<dbReference type="AlphaFoldDB" id="A0A840I498"/>
<dbReference type="InterPro" id="IPR012878">
    <property type="entry name" value="Beta-AFase-like_GH127_cat"/>
</dbReference>
<dbReference type="Pfam" id="PF20620">
    <property type="entry name" value="DUF6805"/>
    <property type="match status" value="1"/>
</dbReference>
<dbReference type="InterPro" id="IPR008928">
    <property type="entry name" value="6-hairpin_glycosidase_sf"/>
</dbReference>
<proteinExistence type="predicted"/>
<keyword evidence="1" id="KW-0732">Signal</keyword>
<evidence type="ECO:0000259" key="4">
    <source>
        <dbReference type="Pfam" id="PF20736"/>
    </source>
</evidence>